<protein>
    <submittedName>
        <fullName evidence="1">Uncharacterized protein</fullName>
    </submittedName>
</protein>
<dbReference type="AlphaFoldDB" id="A0A9D5R975"/>
<evidence type="ECO:0000313" key="2">
    <source>
        <dbReference type="Proteomes" id="UP000806542"/>
    </source>
</evidence>
<dbReference type="RefSeq" id="WP_226393690.1">
    <property type="nucleotide sequence ID" value="NZ_JADCKB010000037.1"/>
</dbReference>
<organism evidence="1 2">
    <name type="scientific">Ructibacterium gallinarum</name>
    <dbReference type="NCBI Taxonomy" id="2779355"/>
    <lineage>
        <taxon>Bacteria</taxon>
        <taxon>Bacillati</taxon>
        <taxon>Bacillota</taxon>
        <taxon>Clostridia</taxon>
        <taxon>Eubacteriales</taxon>
        <taxon>Oscillospiraceae</taxon>
        <taxon>Ructibacterium</taxon>
    </lineage>
</organism>
<comment type="caution">
    <text evidence="1">The sequence shown here is derived from an EMBL/GenBank/DDBJ whole genome shotgun (WGS) entry which is preliminary data.</text>
</comment>
<sequence length="181" mass="21537">MAEEKHIVWSDINLDLEDWRDSLTEIYGDASEDFLYEKMCESNEMNFYDERANLNIQLPREIIVIADLGLWNGRFSGYKTIKSGNIRDCLCPECDYNEWYVDKKGDFRCRAIHHDGTNHYLYRTFKNGVSDYQIENFKEKLYNGTATRADITRLTHRLGDEIGKVYGWEFSKKQKQEIFER</sequence>
<keyword evidence="2" id="KW-1185">Reference proteome</keyword>
<accession>A0A9D5R975</accession>
<evidence type="ECO:0000313" key="1">
    <source>
        <dbReference type="EMBL" id="MBE5041156.1"/>
    </source>
</evidence>
<name>A0A9D5R975_9FIRM</name>
<proteinExistence type="predicted"/>
<dbReference type="EMBL" id="JADCKB010000037">
    <property type="protein sequence ID" value="MBE5041156.1"/>
    <property type="molecule type" value="Genomic_DNA"/>
</dbReference>
<dbReference type="Proteomes" id="UP000806542">
    <property type="component" value="Unassembled WGS sequence"/>
</dbReference>
<reference evidence="1" key="1">
    <citation type="submission" date="2020-10" db="EMBL/GenBank/DDBJ databases">
        <title>ChiBAC.</title>
        <authorList>
            <person name="Zenner C."/>
            <person name="Hitch T.C.A."/>
            <person name="Clavel T."/>
        </authorList>
    </citation>
    <scope>NUCLEOTIDE SEQUENCE</scope>
    <source>
        <strain evidence="1">DSM 107454</strain>
    </source>
</reference>
<gene>
    <name evidence="1" type="ORF">INF28_11905</name>
</gene>